<keyword evidence="1" id="KW-0732">Signal</keyword>
<comment type="caution">
    <text evidence="2">The sequence shown here is derived from an EMBL/GenBank/DDBJ whole genome shotgun (WGS) entry which is preliminary data.</text>
</comment>
<reference evidence="2 3" key="1">
    <citation type="journal article" date="2022" name="G3 (Bethesda)">
        <title>Whole-genome sequence and methylome profiling of the almond [Prunus dulcis (Mill.) D.A. Webb] cultivar 'Nonpareil'.</title>
        <authorList>
            <person name="D'Amico-Willman K.M."/>
            <person name="Ouma W.Z."/>
            <person name="Meulia T."/>
            <person name="Sideli G.M."/>
            <person name="Gradziel T.M."/>
            <person name="Fresnedo-Ramirez J."/>
        </authorList>
    </citation>
    <scope>NUCLEOTIDE SEQUENCE [LARGE SCALE GENOMIC DNA]</scope>
    <source>
        <strain evidence="2">Clone GOH B32 T37-40</strain>
    </source>
</reference>
<feature type="chain" id="PRO_5042239972" evidence="1">
    <location>
        <begin position="29"/>
        <end position="101"/>
    </location>
</feature>
<dbReference type="AlphaFoldDB" id="A0AAD4VCF5"/>
<evidence type="ECO:0000313" key="3">
    <source>
        <dbReference type="Proteomes" id="UP001054821"/>
    </source>
</evidence>
<evidence type="ECO:0000256" key="1">
    <source>
        <dbReference type="SAM" id="SignalP"/>
    </source>
</evidence>
<accession>A0AAD4VCF5</accession>
<feature type="signal peptide" evidence="1">
    <location>
        <begin position="1"/>
        <end position="28"/>
    </location>
</feature>
<name>A0AAD4VCF5_PRUDU</name>
<organism evidence="2 3">
    <name type="scientific">Prunus dulcis</name>
    <name type="common">Almond</name>
    <name type="synonym">Amygdalus dulcis</name>
    <dbReference type="NCBI Taxonomy" id="3755"/>
    <lineage>
        <taxon>Eukaryota</taxon>
        <taxon>Viridiplantae</taxon>
        <taxon>Streptophyta</taxon>
        <taxon>Embryophyta</taxon>
        <taxon>Tracheophyta</taxon>
        <taxon>Spermatophyta</taxon>
        <taxon>Magnoliopsida</taxon>
        <taxon>eudicotyledons</taxon>
        <taxon>Gunneridae</taxon>
        <taxon>Pentapetalae</taxon>
        <taxon>rosids</taxon>
        <taxon>fabids</taxon>
        <taxon>Rosales</taxon>
        <taxon>Rosaceae</taxon>
        <taxon>Amygdaloideae</taxon>
        <taxon>Amygdaleae</taxon>
        <taxon>Prunus</taxon>
    </lineage>
</organism>
<dbReference type="EMBL" id="JAJFAZ020000006">
    <property type="protein sequence ID" value="KAI5321881.1"/>
    <property type="molecule type" value="Genomic_DNA"/>
</dbReference>
<dbReference type="PANTHER" id="PTHR36328">
    <property type="entry name" value="TRANSMEMBRANE PROTEIN"/>
    <property type="match status" value="1"/>
</dbReference>
<evidence type="ECO:0000313" key="2">
    <source>
        <dbReference type="EMBL" id="KAI5321881.1"/>
    </source>
</evidence>
<gene>
    <name evidence="2" type="ORF">L3X38_030953</name>
</gene>
<keyword evidence="3" id="KW-1185">Reference proteome</keyword>
<sequence length="101" mass="10744">MAGDSMRSALVTLFILAMVLSPISTSEAARSTFRDAKSLCPACVCCTPPPQGSCCKCCATPSSPSRMEYSVVSKLDVGNCRTSINLGVVLVDYFVQFFSCL</sequence>
<proteinExistence type="predicted"/>
<dbReference type="PANTHER" id="PTHR36328:SF1">
    <property type="entry name" value="TRANSMEMBRANE PROTEIN"/>
    <property type="match status" value="1"/>
</dbReference>
<dbReference type="Proteomes" id="UP001054821">
    <property type="component" value="Chromosome 6"/>
</dbReference>
<protein>
    <submittedName>
        <fullName evidence="2">Uncharacterized protein</fullName>
    </submittedName>
</protein>